<organism evidence="1 2">
    <name type="scientific">Prunus yedoensis var. nudiflora</name>
    <dbReference type="NCBI Taxonomy" id="2094558"/>
    <lineage>
        <taxon>Eukaryota</taxon>
        <taxon>Viridiplantae</taxon>
        <taxon>Streptophyta</taxon>
        <taxon>Embryophyta</taxon>
        <taxon>Tracheophyta</taxon>
        <taxon>Spermatophyta</taxon>
        <taxon>Magnoliopsida</taxon>
        <taxon>eudicotyledons</taxon>
        <taxon>Gunneridae</taxon>
        <taxon>Pentapetalae</taxon>
        <taxon>rosids</taxon>
        <taxon>fabids</taxon>
        <taxon>Rosales</taxon>
        <taxon>Rosaceae</taxon>
        <taxon>Amygdaloideae</taxon>
        <taxon>Amygdaleae</taxon>
        <taxon>Prunus</taxon>
    </lineage>
</organism>
<dbReference type="AlphaFoldDB" id="A0A314UA98"/>
<keyword evidence="2" id="KW-1185">Reference proteome</keyword>
<proteinExistence type="predicted"/>
<dbReference type="Proteomes" id="UP000250321">
    <property type="component" value="Unassembled WGS sequence"/>
</dbReference>
<comment type="caution">
    <text evidence="1">The sequence shown here is derived from an EMBL/GenBank/DDBJ whole genome shotgun (WGS) entry which is preliminary data.</text>
</comment>
<dbReference type="EMBL" id="PJQY01003817">
    <property type="protein sequence ID" value="PQM34365.1"/>
    <property type="molecule type" value="Genomic_DNA"/>
</dbReference>
<accession>A0A314UA98</accession>
<evidence type="ECO:0000313" key="1">
    <source>
        <dbReference type="EMBL" id="PQM34365.1"/>
    </source>
</evidence>
<reference evidence="1 2" key="1">
    <citation type="submission" date="2018-02" db="EMBL/GenBank/DDBJ databases">
        <title>Draft genome of wild Prunus yedoensis var. nudiflora.</title>
        <authorList>
            <person name="Baek S."/>
            <person name="Kim J.-H."/>
            <person name="Choi K."/>
            <person name="Kim G.-B."/>
            <person name="Cho A."/>
            <person name="Jang H."/>
            <person name="Shin C.-H."/>
            <person name="Yu H.-J."/>
            <person name="Mun J.-H."/>
        </authorList>
    </citation>
    <scope>NUCLEOTIDE SEQUENCE [LARGE SCALE GENOMIC DNA]</scope>
    <source>
        <strain evidence="2">cv. Jeju island</strain>
        <tissue evidence="1">Leaf</tissue>
    </source>
</reference>
<name>A0A314UA98_PRUYE</name>
<sequence>MKANCTKRIIAEQMKRRMQSNIMYSSLKHKSWMYSWKMLMRSKELLNIFPGEEKNVMRSKEAAEHERNGR</sequence>
<evidence type="ECO:0000313" key="2">
    <source>
        <dbReference type="Proteomes" id="UP000250321"/>
    </source>
</evidence>
<protein>
    <submittedName>
        <fullName evidence="1">Uncharacterized protein</fullName>
    </submittedName>
</protein>
<gene>
    <name evidence="1" type="ORF">Pyn_07522</name>
</gene>